<proteinExistence type="predicted"/>
<feature type="region of interest" description="Disordered" evidence="1">
    <location>
        <begin position="268"/>
        <end position="288"/>
    </location>
</feature>
<evidence type="ECO:0000256" key="1">
    <source>
        <dbReference type="SAM" id="MobiDB-lite"/>
    </source>
</evidence>
<feature type="region of interest" description="Disordered" evidence="1">
    <location>
        <begin position="64"/>
        <end position="83"/>
    </location>
</feature>
<dbReference type="RefSeq" id="XP_069310969.1">
    <property type="nucleotide sequence ID" value="XM_069448055.1"/>
</dbReference>
<reference evidence="2 3" key="1">
    <citation type="submission" date="2024-09" db="EMBL/GenBank/DDBJ databases">
        <title>T2T genomes of carrot and Alternaria dauci and their utility for understanding host-pathogen interaction during carrot leaf blight disease.</title>
        <authorList>
            <person name="Liu W."/>
            <person name="Xu S."/>
            <person name="Ou C."/>
            <person name="Liu X."/>
            <person name="Zhuang F."/>
            <person name="Deng X.W."/>
        </authorList>
    </citation>
    <scope>NUCLEOTIDE SEQUENCE [LARGE SCALE GENOMIC DNA]</scope>
    <source>
        <strain evidence="2 3">A2016</strain>
    </source>
</reference>
<feature type="compositionally biased region" description="Polar residues" evidence="1">
    <location>
        <begin position="277"/>
        <end position="288"/>
    </location>
</feature>
<name>A0ABR3UV76_9PLEO</name>
<evidence type="ECO:0000313" key="2">
    <source>
        <dbReference type="EMBL" id="KAL1800385.1"/>
    </source>
</evidence>
<accession>A0ABR3UV76</accession>
<feature type="region of interest" description="Disordered" evidence="1">
    <location>
        <begin position="20"/>
        <end position="49"/>
    </location>
</feature>
<comment type="caution">
    <text evidence="2">The sequence shown here is derived from an EMBL/GenBank/DDBJ whole genome shotgun (WGS) entry which is preliminary data.</text>
</comment>
<dbReference type="GeneID" id="96081049"/>
<gene>
    <name evidence="2" type="ORF">ACET3X_000727</name>
</gene>
<keyword evidence="3" id="KW-1185">Reference proteome</keyword>
<evidence type="ECO:0000313" key="3">
    <source>
        <dbReference type="Proteomes" id="UP001578633"/>
    </source>
</evidence>
<feature type="compositionally biased region" description="Polar residues" evidence="1">
    <location>
        <begin position="64"/>
        <end position="77"/>
    </location>
</feature>
<organism evidence="2 3">
    <name type="scientific">Alternaria dauci</name>
    <dbReference type="NCBI Taxonomy" id="48095"/>
    <lineage>
        <taxon>Eukaryota</taxon>
        <taxon>Fungi</taxon>
        <taxon>Dikarya</taxon>
        <taxon>Ascomycota</taxon>
        <taxon>Pezizomycotina</taxon>
        <taxon>Dothideomycetes</taxon>
        <taxon>Pleosporomycetidae</taxon>
        <taxon>Pleosporales</taxon>
        <taxon>Pleosporineae</taxon>
        <taxon>Pleosporaceae</taxon>
        <taxon>Alternaria</taxon>
        <taxon>Alternaria sect. Porri</taxon>
    </lineage>
</organism>
<dbReference type="Proteomes" id="UP001578633">
    <property type="component" value="Chromosome 1"/>
</dbReference>
<dbReference type="EMBL" id="JBHGVX010000001">
    <property type="protein sequence ID" value="KAL1800385.1"/>
    <property type="molecule type" value="Genomic_DNA"/>
</dbReference>
<sequence length="288" mass="30717">MYLAQTSAYQPEPVQPVQYAQPVQHQHQTNFTNPYLPTQQSYDPLTADTSSYAPVSQAYPAQPASFNQSSLEHTQPIQRHDSNNYGNWMAPAVGGAATGVLANEAYRKKQLAQQHLEAQQQQGQTQHPFEQSRVAEFPDATPTQVPERHPDHILPDQIDDTGYVAPSAASAMQPTPAPIVAPVSGGQTQPHHTSSPDTVATMSSFLGESEVGAAPAFGKTVNGGPVPVDLVDAADDMAHPGMGKRINTDISVSDLHVPGEYPKTTIGDAASAARMPTGTTMSQQPTAF</sequence>
<feature type="compositionally biased region" description="Polar residues" evidence="1">
    <location>
        <begin position="29"/>
        <end position="49"/>
    </location>
</feature>
<protein>
    <submittedName>
        <fullName evidence="2">Uncharacterized protein</fullName>
    </submittedName>
</protein>